<evidence type="ECO:0000256" key="1">
    <source>
        <dbReference type="ARBA" id="ARBA00004651"/>
    </source>
</evidence>
<evidence type="ECO:0000256" key="5">
    <source>
        <dbReference type="ARBA" id="ARBA00023136"/>
    </source>
</evidence>
<feature type="transmembrane region" description="Helical" evidence="6">
    <location>
        <begin position="42"/>
        <end position="65"/>
    </location>
</feature>
<keyword evidence="5 6" id="KW-0472">Membrane</keyword>
<feature type="transmembrane region" description="Helical" evidence="6">
    <location>
        <begin position="199"/>
        <end position="221"/>
    </location>
</feature>
<name>A0ABT3IT57_9BACT</name>
<dbReference type="PANTHER" id="PTHR43124">
    <property type="entry name" value="PURINE EFFLUX PUMP PBUE"/>
    <property type="match status" value="1"/>
</dbReference>
<feature type="transmembrane region" description="Helical" evidence="6">
    <location>
        <begin position="322"/>
        <end position="348"/>
    </location>
</feature>
<dbReference type="PROSITE" id="PS50850">
    <property type="entry name" value="MFS"/>
    <property type="match status" value="1"/>
</dbReference>
<dbReference type="InterPro" id="IPR050189">
    <property type="entry name" value="MFS_Efflux_Transporters"/>
</dbReference>
<evidence type="ECO:0000256" key="4">
    <source>
        <dbReference type="ARBA" id="ARBA00022989"/>
    </source>
</evidence>
<organism evidence="8 9">
    <name type="scientific">Chitinophaga nivalis</name>
    <dbReference type="NCBI Taxonomy" id="2991709"/>
    <lineage>
        <taxon>Bacteria</taxon>
        <taxon>Pseudomonadati</taxon>
        <taxon>Bacteroidota</taxon>
        <taxon>Chitinophagia</taxon>
        <taxon>Chitinophagales</taxon>
        <taxon>Chitinophagaceae</taxon>
        <taxon>Chitinophaga</taxon>
    </lineage>
</organism>
<protein>
    <submittedName>
        <fullName evidence="8">MFS transporter</fullName>
    </submittedName>
</protein>
<sequence length="381" mass="40889">MKRILYVLALGIFGIATTEFGVIGILPQIATAFNITTDKAGWLLSAFALIIAVSGPFVTLFFSSWNRKQSMILVLAVFTGGNIIAALSTSFPMLLIARMLPAFMHPVYWSNGLTMAANSVPEAESPKAVSIVFGGFTIASVLGVPLATWMADLFSWQASFLLCAVVNGISFLGLLLFLPDMPGVKTSFGTQLQVLRKPALWVSLGLACLIVAAMYASYGYMAVYLREVTRMNGAQISMMLLVFGITGVAGNWLAGKLLSRSRLYTTMGFIGLLLLTHVLLYFAGIYMVPMIVMVCLWGFIHTGGFLISNINVTTMAPEAPELVNSIFTSCGNLAVTIGATVGGVTIAHAGVHQIMWTSVVLLLLSLVVVCAANYKRLARMV</sequence>
<accession>A0ABT3IT57</accession>
<comment type="subcellular location">
    <subcellularLocation>
        <location evidence="1">Cell membrane</location>
        <topology evidence="1">Multi-pass membrane protein</topology>
    </subcellularLocation>
</comment>
<feature type="transmembrane region" description="Helical" evidence="6">
    <location>
        <begin position="72"/>
        <end position="97"/>
    </location>
</feature>
<dbReference type="Proteomes" id="UP001207742">
    <property type="component" value="Unassembled WGS sequence"/>
</dbReference>
<feature type="transmembrane region" description="Helical" evidence="6">
    <location>
        <begin position="290"/>
        <end position="310"/>
    </location>
</feature>
<keyword evidence="4 6" id="KW-1133">Transmembrane helix</keyword>
<dbReference type="CDD" id="cd17324">
    <property type="entry name" value="MFS_NepI_like"/>
    <property type="match status" value="1"/>
</dbReference>
<evidence type="ECO:0000259" key="7">
    <source>
        <dbReference type="PROSITE" id="PS50850"/>
    </source>
</evidence>
<feature type="domain" description="Major facilitator superfamily (MFS) profile" evidence="7">
    <location>
        <begin position="4"/>
        <end position="377"/>
    </location>
</feature>
<evidence type="ECO:0000313" key="8">
    <source>
        <dbReference type="EMBL" id="MCW3487162.1"/>
    </source>
</evidence>
<evidence type="ECO:0000256" key="6">
    <source>
        <dbReference type="SAM" id="Phobius"/>
    </source>
</evidence>
<feature type="transmembrane region" description="Helical" evidence="6">
    <location>
        <begin position="128"/>
        <end position="150"/>
    </location>
</feature>
<evidence type="ECO:0000313" key="9">
    <source>
        <dbReference type="Proteomes" id="UP001207742"/>
    </source>
</evidence>
<comment type="caution">
    <text evidence="8">The sequence shown here is derived from an EMBL/GenBank/DDBJ whole genome shotgun (WGS) entry which is preliminary data.</text>
</comment>
<evidence type="ECO:0000256" key="2">
    <source>
        <dbReference type="ARBA" id="ARBA00022475"/>
    </source>
</evidence>
<keyword evidence="2" id="KW-1003">Cell membrane</keyword>
<feature type="transmembrane region" description="Helical" evidence="6">
    <location>
        <begin position="354"/>
        <end position="374"/>
    </location>
</feature>
<keyword evidence="9" id="KW-1185">Reference proteome</keyword>
<dbReference type="Pfam" id="PF07690">
    <property type="entry name" value="MFS_1"/>
    <property type="match status" value="1"/>
</dbReference>
<reference evidence="8 9" key="1">
    <citation type="submission" date="2022-10" db="EMBL/GenBank/DDBJ databases">
        <title>Chitinophaga nivalis PC15 sp. nov., isolated from Pyeongchang county, South Korea.</title>
        <authorList>
            <person name="Trinh H.N."/>
        </authorList>
    </citation>
    <scope>NUCLEOTIDE SEQUENCE [LARGE SCALE GENOMIC DNA]</scope>
    <source>
        <strain evidence="8 9">PC14</strain>
    </source>
</reference>
<dbReference type="Gene3D" id="1.20.1250.20">
    <property type="entry name" value="MFS general substrate transporter like domains"/>
    <property type="match status" value="1"/>
</dbReference>
<dbReference type="EMBL" id="JAPDNS010000002">
    <property type="protein sequence ID" value="MCW3487162.1"/>
    <property type="molecule type" value="Genomic_DNA"/>
</dbReference>
<dbReference type="PANTHER" id="PTHR43124:SF3">
    <property type="entry name" value="CHLORAMPHENICOL EFFLUX PUMP RV0191"/>
    <property type="match status" value="1"/>
</dbReference>
<feature type="transmembrane region" description="Helical" evidence="6">
    <location>
        <begin position="233"/>
        <end position="254"/>
    </location>
</feature>
<dbReference type="SUPFAM" id="SSF103473">
    <property type="entry name" value="MFS general substrate transporter"/>
    <property type="match status" value="1"/>
</dbReference>
<evidence type="ECO:0000256" key="3">
    <source>
        <dbReference type="ARBA" id="ARBA00022692"/>
    </source>
</evidence>
<proteinExistence type="predicted"/>
<feature type="transmembrane region" description="Helical" evidence="6">
    <location>
        <begin position="266"/>
        <end position="284"/>
    </location>
</feature>
<gene>
    <name evidence="8" type="ORF">OL497_24915</name>
</gene>
<dbReference type="InterPro" id="IPR020846">
    <property type="entry name" value="MFS_dom"/>
</dbReference>
<feature type="transmembrane region" description="Helical" evidence="6">
    <location>
        <begin position="156"/>
        <end position="178"/>
    </location>
</feature>
<dbReference type="InterPro" id="IPR036259">
    <property type="entry name" value="MFS_trans_sf"/>
</dbReference>
<dbReference type="InterPro" id="IPR011701">
    <property type="entry name" value="MFS"/>
</dbReference>
<keyword evidence="3 6" id="KW-0812">Transmembrane</keyword>
<dbReference type="RefSeq" id="WP_264733972.1">
    <property type="nucleotide sequence ID" value="NZ_JAPDNR010000001.1"/>
</dbReference>